<dbReference type="RefSeq" id="XP_020122750.1">
    <property type="nucleotide sequence ID" value="XM_020261619.1"/>
</dbReference>
<dbReference type="STRING" id="1441469.A0A1Q5QA29"/>
<comment type="caution">
    <text evidence="2">The sequence shown here is derived from an EMBL/GenBank/DDBJ whole genome shotgun (WGS) entry which is preliminary data.</text>
</comment>
<evidence type="ECO:0008006" key="4">
    <source>
        <dbReference type="Google" id="ProtNLM"/>
    </source>
</evidence>
<evidence type="ECO:0000313" key="2">
    <source>
        <dbReference type="EMBL" id="OKL62629.1"/>
    </source>
</evidence>
<evidence type="ECO:0000256" key="1">
    <source>
        <dbReference type="SAM" id="MobiDB-lite"/>
    </source>
</evidence>
<feature type="compositionally biased region" description="Basic and acidic residues" evidence="1">
    <location>
        <begin position="208"/>
        <end position="248"/>
    </location>
</feature>
<feature type="compositionally biased region" description="Basic and acidic residues" evidence="1">
    <location>
        <begin position="118"/>
        <end position="139"/>
    </location>
</feature>
<reference evidence="2 3" key="1">
    <citation type="submission" date="2015-06" db="EMBL/GenBank/DDBJ databases">
        <title>Talaromyces atroroseus IBT 11181 draft genome.</title>
        <authorList>
            <person name="Rasmussen K.B."/>
            <person name="Rasmussen S."/>
            <person name="Petersen B."/>
            <person name="Sicheritz-Ponten T."/>
            <person name="Mortensen U.H."/>
            <person name="Thrane U."/>
        </authorList>
    </citation>
    <scope>NUCLEOTIDE SEQUENCE [LARGE SCALE GENOMIC DNA]</scope>
    <source>
        <strain evidence="2 3">IBT 11181</strain>
    </source>
</reference>
<dbReference type="PANTHER" id="PTHR40132">
    <property type="entry name" value="PRE-MRNA-SPLICING FACTOR 38B"/>
    <property type="match status" value="1"/>
</dbReference>
<organism evidence="2 3">
    <name type="scientific">Talaromyces atroroseus</name>
    <dbReference type="NCBI Taxonomy" id="1441469"/>
    <lineage>
        <taxon>Eukaryota</taxon>
        <taxon>Fungi</taxon>
        <taxon>Dikarya</taxon>
        <taxon>Ascomycota</taxon>
        <taxon>Pezizomycotina</taxon>
        <taxon>Eurotiomycetes</taxon>
        <taxon>Eurotiomycetidae</taxon>
        <taxon>Eurotiales</taxon>
        <taxon>Trichocomaceae</taxon>
        <taxon>Talaromyces</taxon>
        <taxon>Talaromyces sect. Trachyspermi</taxon>
    </lineage>
</organism>
<protein>
    <recommendedName>
        <fullName evidence="4">Pre-mRNA-splicing factor 38B</fullName>
    </recommendedName>
</protein>
<dbReference type="PANTHER" id="PTHR40132:SF1">
    <property type="entry name" value="PRE-MRNA-SPLICING FACTOR 38B"/>
    <property type="match status" value="1"/>
</dbReference>
<feature type="compositionally biased region" description="Basic and acidic residues" evidence="1">
    <location>
        <begin position="96"/>
        <end position="109"/>
    </location>
</feature>
<accession>A0A1Q5QA29</accession>
<dbReference type="OrthoDB" id="2431475at2759"/>
<keyword evidence="3" id="KW-1185">Reference proteome</keyword>
<evidence type="ECO:0000313" key="3">
    <source>
        <dbReference type="Proteomes" id="UP000214365"/>
    </source>
</evidence>
<name>A0A1Q5QA29_TALAT</name>
<feature type="compositionally biased region" description="Basic and acidic residues" evidence="1">
    <location>
        <begin position="157"/>
        <end position="185"/>
    </location>
</feature>
<dbReference type="GeneID" id="31001659"/>
<sequence length="419" mass="49253">MTLGEPIDDPTSNDDYVAQLLASEAKDKSIKYSALGLQAYLPRRPTDRAPKPNTRFLKNILRDTDSHNAALRRREEQEARERMRKLRRERSPPSNRSEHRERHRENERSYRHRSPHHREKERSSKRKQSDNFSDRDYKSRSSRRPRRRYEDDESVSEYDRERSSRSHRRYCSDERRSARARDSSKLRNQSSGHFRGDRDGSPSHSRSRSPEVSRRRRDDSNHYERRKPATDHSQAENNQHLESERDSYPSDGESDPLEDFVGPLPASSHRSEREPRVPTRGRGSYRLNSSTIDSHFARDYDPKLDVDISENEEGSSSKRSTRRPVAGLMTEDDDWDMALEALRDRANWRQKGEERLRAAGFDDNTVQRWKQDPAFTARGGNDTEGRIEDVTWAKKGEGREWDRGKVMNDDGQYDVKAQW</sequence>
<dbReference type="Proteomes" id="UP000214365">
    <property type="component" value="Unassembled WGS sequence"/>
</dbReference>
<dbReference type="EMBL" id="LFMY01000002">
    <property type="protein sequence ID" value="OKL62629.1"/>
    <property type="molecule type" value="Genomic_DNA"/>
</dbReference>
<dbReference type="AlphaFoldDB" id="A0A1Q5QA29"/>
<proteinExistence type="predicted"/>
<feature type="region of interest" description="Disordered" evidence="1">
    <location>
        <begin position="40"/>
        <end position="327"/>
    </location>
</feature>
<feature type="compositionally biased region" description="Basic and acidic residues" evidence="1">
    <location>
        <begin position="60"/>
        <end position="81"/>
    </location>
</feature>
<feature type="compositionally biased region" description="Basic and acidic residues" evidence="1">
    <location>
        <begin position="295"/>
        <end position="306"/>
    </location>
</feature>
<gene>
    <name evidence="2" type="ORF">UA08_01904</name>
</gene>